<feature type="compositionally biased region" description="Gly residues" evidence="1">
    <location>
        <begin position="1"/>
        <end position="10"/>
    </location>
</feature>
<organism evidence="2 3">
    <name type="scientific">Pelobates cultripes</name>
    <name type="common">Western spadefoot toad</name>
    <dbReference type="NCBI Taxonomy" id="61616"/>
    <lineage>
        <taxon>Eukaryota</taxon>
        <taxon>Metazoa</taxon>
        <taxon>Chordata</taxon>
        <taxon>Craniata</taxon>
        <taxon>Vertebrata</taxon>
        <taxon>Euteleostomi</taxon>
        <taxon>Amphibia</taxon>
        <taxon>Batrachia</taxon>
        <taxon>Anura</taxon>
        <taxon>Pelobatoidea</taxon>
        <taxon>Pelobatidae</taxon>
        <taxon>Pelobates</taxon>
    </lineage>
</organism>
<evidence type="ECO:0000256" key="1">
    <source>
        <dbReference type="SAM" id="MobiDB-lite"/>
    </source>
</evidence>
<reference evidence="2" key="1">
    <citation type="submission" date="2022-03" db="EMBL/GenBank/DDBJ databases">
        <authorList>
            <person name="Alioto T."/>
            <person name="Alioto T."/>
            <person name="Gomez Garrido J."/>
        </authorList>
    </citation>
    <scope>NUCLEOTIDE SEQUENCE</scope>
</reference>
<feature type="region of interest" description="Disordered" evidence="1">
    <location>
        <begin position="1"/>
        <end position="28"/>
    </location>
</feature>
<keyword evidence="3" id="KW-1185">Reference proteome</keyword>
<evidence type="ECO:0000313" key="3">
    <source>
        <dbReference type="Proteomes" id="UP001295444"/>
    </source>
</evidence>
<gene>
    <name evidence="2" type="ORF">PECUL_23A035299</name>
</gene>
<protein>
    <submittedName>
        <fullName evidence="2">Uncharacterized protein</fullName>
    </submittedName>
</protein>
<feature type="region of interest" description="Disordered" evidence="1">
    <location>
        <begin position="43"/>
        <end position="72"/>
    </location>
</feature>
<dbReference type="EMBL" id="OW240913">
    <property type="protein sequence ID" value="CAH2246574.1"/>
    <property type="molecule type" value="Genomic_DNA"/>
</dbReference>
<evidence type="ECO:0000313" key="2">
    <source>
        <dbReference type="EMBL" id="CAH2246574.1"/>
    </source>
</evidence>
<dbReference type="Proteomes" id="UP001295444">
    <property type="component" value="Chromosome 02"/>
</dbReference>
<dbReference type="AlphaFoldDB" id="A0AAD1VRZ2"/>
<sequence>MSRGWAAGGGIRRRKMPRCQCAPPSRCSELSRSDIVCGRSHGWRPCSPSSEQGEEQDRQLHLRSARSRPSCPTRHYVCWGKAGLRSDITSYILLTHRPFTASEGKEQQPVREY</sequence>
<accession>A0AAD1VRZ2</accession>
<proteinExistence type="predicted"/>
<name>A0AAD1VRZ2_PELCU</name>